<evidence type="ECO:0000256" key="3">
    <source>
        <dbReference type="ARBA" id="ARBA00022691"/>
    </source>
</evidence>
<dbReference type="Pfam" id="PF00891">
    <property type="entry name" value="Methyltransf_2"/>
    <property type="match status" value="1"/>
</dbReference>
<organism evidence="5 6">
    <name type="scientific">Collybiopsis luxurians FD-317 M1</name>
    <dbReference type="NCBI Taxonomy" id="944289"/>
    <lineage>
        <taxon>Eukaryota</taxon>
        <taxon>Fungi</taxon>
        <taxon>Dikarya</taxon>
        <taxon>Basidiomycota</taxon>
        <taxon>Agaricomycotina</taxon>
        <taxon>Agaricomycetes</taxon>
        <taxon>Agaricomycetidae</taxon>
        <taxon>Agaricales</taxon>
        <taxon>Marasmiineae</taxon>
        <taxon>Omphalotaceae</taxon>
        <taxon>Collybiopsis</taxon>
        <taxon>Collybiopsis luxurians</taxon>
    </lineage>
</organism>
<proteinExistence type="predicted"/>
<accession>A0A0D0BTX3</accession>
<evidence type="ECO:0000313" key="5">
    <source>
        <dbReference type="EMBL" id="KIK58916.1"/>
    </source>
</evidence>
<gene>
    <name evidence="5" type="ORF">GYMLUDRAFT_170352</name>
</gene>
<dbReference type="PANTHER" id="PTHR43712">
    <property type="entry name" value="PUTATIVE (AFU_ORTHOLOGUE AFUA_4G14580)-RELATED"/>
    <property type="match status" value="1"/>
</dbReference>
<dbReference type="PROSITE" id="PS51683">
    <property type="entry name" value="SAM_OMT_II"/>
    <property type="match status" value="1"/>
</dbReference>
<dbReference type="AlphaFoldDB" id="A0A0D0BTX3"/>
<evidence type="ECO:0000313" key="6">
    <source>
        <dbReference type="Proteomes" id="UP000053593"/>
    </source>
</evidence>
<dbReference type="SUPFAM" id="SSF53335">
    <property type="entry name" value="S-adenosyl-L-methionine-dependent methyltransferases"/>
    <property type="match status" value="1"/>
</dbReference>
<dbReference type="Proteomes" id="UP000053593">
    <property type="component" value="Unassembled WGS sequence"/>
</dbReference>
<dbReference type="PANTHER" id="PTHR43712:SF2">
    <property type="entry name" value="O-METHYLTRANSFERASE CICE"/>
    <property type="match status" value="1"/>
</dbReference>
<dbReference type="Gene3D" id="3.40.50.150">
    <property type="entry name" value="Vaccinia Virus protein VP39"/>
    <property type="match status" value="1"/>
</dbReference>
<dbReference type="HOGENOM" id="CLU_005533_0_1_1"/>
<evidence type="ECO:0000259" key="4">
    <source>
        <dbReference type="Pfam" id="PF00891"/>
    </source>
</evidence>
<dbReference type="EMBL" id="KN834782">
    <property type="protein sequence ID" value="KIK58916.1"/>
    <property type="molecule type" value="Genomic_DNA"/>
</dbReference>
<keyword evidence="1" id="KW-0489">Methyltransferase</keyword>
<dbReference type="Gene3D" id="1.10.10.10">
    <property type="entry name" value="Winged helix-like DNA-binding domain superfamily/Winged helix DNA-binding domain"/>
    <property type="match status" value="1"/>
</dbReference>
<dbReference type="InterPro" id="IPR029063">
    <property type="entry name" value="SAM-dependent_MTases_sf"/>
</dbReference>
<keyword evidence="6" id="KW-1185">Reference proteome</keyword>
<dbReference type="InterPro" id="IPR001077">
    <property type="entry name" value="COMT_C"/>
</dbReference>
<dbReference type="InterPro" id="IPR016461">
    <property type="entry name" value="COMT-like"/>
</dbReference>
<sequence length="345" mass="39080">GMHIAEIAERCAVDVRKLEHILHLLCLRHVFKEGPPQVFANNHLSEALDTGKSIIELQKEPNNKHNRTSGKTAMFEIRAEGSKFSSFLLEGLTNPRMKSSHEPNQTVFQYVMGTEMTFWEYIAQPEMDYMCHRFNIVMKGWDVDPDVTILKALDWCSLNKGAKVVDIGGGVGSAMAPLAREFPHLQIIVQDLPGVIIDATKVWNDQLPNMVKTAQVIFQSSNFFESQPIEDASVFYLRRVLHDWSNKYAKSILQILCKVIMPHSRLVVAEHLLHPACIDPLHDTGEGISGYKYNCAPEPLLPNFGVAHELAYMTDYELFSGQDRTLTAMDDLLQDSGWHITYVRL</sequence>
<name>A0A0D0BTX3_9AGAR</name>
<evidence type="ECO:0000256" key="1">
    <source>
        <dbReference type="ARBA" id="ARBA00022603"/>
    </source>
</evidence>
<evidence type="ECO:0000256" key="2">
    <source>
        <dbReference type="ARBA" id="ARBA00022679"/>
    </source>
</evidence>
<dbReference type="GO" id="GO:0008171">
    <property type="term" value="F:O-methyltransferase activity"/>
    <property type="evidence" value="ECO:0007669"/>
    <property type="project" value="InterPro"/>
</dbReference>
<dbReference type="GO" id="GO:0032259">
    <property type="term" value="P:methylation"/>
    <property type="evidence" value="ECO:0007669"/>
    <property type="project" value="UniProtKB-KW"/>
</dbReference>
<feature type="non-terminal residue" evidence="5">
    <location>
        <position position="1"/>
    </location>
</feature>
<feature type="domain" description="O-methyltransferase C-terminal" evidence="4">
    <location>
        <begin position="101"/>
        <end position="281"/>
    </location>
</feature>
<keyword evidence="2" id="KW-0808">Transferase</keyword>
<protein>
    <recommendedName>
        <fullName evidence="4">O-methyltransferase C-terminal domain-containing protein</fullName>
    </recommendedName>
</protein>
<dbReference type="InterPro" id="IPR036388">
    <property type="entry name" value="WH-like_DNA-bd_sf"/>
</dbReference>
<keyword evidence="3" id="KW-0949">S-adenosyl-L-methionine</keyword>
<dbReference type="OrthoDB" id="3008919at2759"/>
<reference evidence="5 6" key="1">
    <citation type="submission" date="2014-04" db="EMBL/GenBank/DDBJ databases">
        <title>Evolutionary Origins and Diversification of the Mycorrhizal Mutualists.</title>
        <authorList>
            <consortium name="DOE Joint Genome Institute"/>
            <consortium name="Mycorrhizal Genomics Consortium"/>
            <person name="Kohler A."/>
            <person name="Kuo A."/>
            <person name="Nagy L.G."/>
            <person name="Floudas D."/>
            <person name="Copeland A."/>
            <person name="Barry K.W."/>
            <person name="Cichocki N."/>
            <person name="Veneault-Fourrey C."/>
            <person name="LaButti K."/>
            <person name="Lindquist E.A."/>
            <person name="Lipzen A."/>
            <person name="Lundell T."/>
            <person name="Morin E."/>
            <person name="Murat C."/>
            <person name="Riley R."/>
            <person name="Ohm R."/>
            <person name="Sun H."/>
            <person name="Tunlid A."/>
            <person name="Henrissat B."/>
            <person name="Grigoriev I.V."/>
            <person name="Hibbett D.S."/>
            <person name="Martin F."/>
        </authorList>
    </citation>
    <scope>NUCLEOTIDE SEQUENCE [LARGE SCALE GENOMIC DNA]</scope>
    <source>
        <strain evidence="5 6">FD-317 M1</strain>
    </source>
</reference>